<evidence type="ECO:0000313" key="2">
    <source>
        <dbReference type="Proteomes" id="UP000244178"/>
    </source>
</evidence>
<dbReference type="Pfam" id="PF13689">
    <property type="entry name" value="DUF4154"/>
    <property type="match status" value="1"/>
</dbReference>
<dbReference type="InterPro" id="IPR025293">
    <property type="entry name" value="YfiR/HmsC-like"/>
</dbReference>
<dbReference type="Proteomes" id="UP000244178">
    <property type="component" value="Unassembled WGS sequence"/>
</dbReference>
<gene>
    <name evidence="1" type="ORF">C5U62_06215</name>
</gene>
<name>A0A2T6GLR9_9PSED</name>
<comment type="caution">
    <text evidence="1">The sequence shown here is derived from an EMBL/GenBank/DDBJ whole genome shotgun (WGS) entry which is preliminary data.</text>
</comment>
<sequence length="230" mass="25156">MFESGARHRFGALASRHFPGLCYRCGIISVKFNENPCMDVAVLRTERSLRWRQFALSTILCLFSLCAVAQSEPSTPTSLAEQRAKAVTQVVLGILSYARWPVEPAELRLCVVGPTEYTDDLLKGTTQATGRPVLVRRLLASSPALASECDSVYVGKLSTEERNRLFNSLIGQPVLSISEGGDQCTVGSLFCLRVSDNQVSFEVNLDSVARSGVKIHPSVLQLSRRRPAAP</sequence>
<proteinExistence type="predicted"/>
<reference evidence="1 2" key="1">
    <citation type="submission" date="2018-03" db="EMBL/GenBank/DDBJ databases">
        <title>Draft genome sequence of the plant growth promoting rhizobacterium Pseudomonas protegens strain BNJ-SS-45 isolated from wheat (Triticum aestivum) rhizosphere.</title>
        <authorList>
            <person name="Bajpai A."/>
            <person name="Shende K."/>
            <person name="Meena N."/>
            <person name="Upadhyayula S.R."/>
            <person name="Suravajhala P."/>
            <person name="Medicherla K.M."/>
            <person name="Johri B.N."/>
        </authorList>
    </citation>
    <scope>NUCLEOTIDE SEQUENCE [LARGE SCALE GENOMIC DNA]</scope>
    <source>
        <strain evidence="1 2">BNJ-SS-45</strain>
    </source>
</reference>
<evidence type="ECO:0000313" key="1">
    <source>
        <dbReference type="EMBL" id="PUA45092.1"/>
    </source>
</evidence>
<accession>A0A2T6GLR9</accession>
<dbReference type="AlphaFoldDB" id="A0A2T6GLR9"/>
<organism evidence="1 2">
    <name type="scientific">Pseudomonas protegens</name>
    <dbReference type="NCBI Taxonomy" id="380021"/>
    <lineage>
        <taxon>Bacteria</taxon>
        <taxon>Pseudomonadati</taxon>
        <taxon>Pseudomonadota</taxon>
        <taxon>Gammaproteobacteria</taxon>
        <taxon>Pseudomonadales</taxon>
        <taxon>Pseudomonadaceae</taxon>
        <taxon>Pseudomonas</taxon>
    </lineage>
</organism>
<dbReference type="EMBL" id="PYJM01000002">
    <property type="protein sequence ID" value="PUA45092.1"/>
    <property type="molecule type" value="Genomic_DNA"/>
</dbReference>
<protein>
    <submittedName>
        <fullName evidence="1">DUF4154 domain-containing protein</fullName>
    </submittedName>
</protein>